<proteinExistence type="predicted"/>
<dbReference type="PANTHER" id="PTHR30221:SF8">
    <property type="entry name" value="SMALL-CONDUCTANCE MECHANOSENSITIVE CHANNEL"/>
    <property type="match status" value="1"/>
</dbReference>
<dbReference type="Gene3D" id="2.30.30.60">
    <property type="match status" value="1"/>
</dbReference>
<keyword evidence="3 5" id="KW-1133">Transmembrane helix</keyword>
<evidence type="ECO:0000313" key="7">
    <source>
        <dbReference type="EMBL" id="MFD0861801.1"/>
    </source>
</evidence>
<feature type="transmembrane region" description="Helical" evidence="5">
    <location>
        <begin position="53"/>
        <end position="72"/>
    </location>
</feature>
<evidence type="ECO:0000256" key="5">
    <source>
        <dbReference type="SAM" id="Phobius"/>
    </source>
</evidence>
<name>A0ABW3CVP4_9FLAO</name>
<comment type="subcellular location">
    <subcellularLocation>
        <location evidence="1">Membrane</location>
    </subcellularLocation>
</comment>
<dbReference type="Proteomes" id="UP001596978">
    <property type="component" value="Unassembled WGS sequence"/>
</dbReference>
<comment type="caution">
    <text evidence="7">The sequence shown here is derived from an EMBL/GenBank/DDBJ whole genome shotgun (WGS) entry which is preliminary data.</text>
</comment>
<keyword evidence="4 5" id="KW-0472">Membrane</keyword>
<feature type="domain" description="Mechanosensitive ion channel MscS" evidence="6">
    <location>
        <begin position="98"/>
        <end position="163"/>
    </location>
</feature>
<accession>A0ABW3CVP4</accession>
<evidence type="ECO:0000256" key="2">
    <source>
        <dbReference type="ARBA" id="ARBA00022692"/>
    </source>
</evidence>
<evidence type="ECO:0000256" key="3">
    <source>
        <dbReference type="ARBA" id="ARBA00022989"/>
    </source>
</evidence>
<evidence type="ECO:0000256" key="1">
    <source>
        <dbReference type="ARBA" id="ARBA00004370"/>
    </source>
</evidence>
<dbReference type="Pfam" id="PF00924">
    <property type="entry name" value="MS_channel_2nd"/>
    <property type="match status" value="1"/>
</dbReference>
<protein>
    <submittedName>
        <fullName evidence="7">Mechanosensitive ion channel domain-containing protein</fullName>
    </submittedName>
</protein>
<reference evidence="8" key="1">
    <citation type="journal article" date="2019" name="Int. J. Syst. Evol. Microbiol.">
        <title>The Global Catalogue of Microorganisms (GCM) 10K type strain sequencing project: providing services to taxonomists for standard genome sequencing and annotation.</title>
        <authorList>
            <consortium name="The Broad Institute Genomics Platform"/>
            <consortium name="The Broad Institute Genome Sequencing Center for Infectious Disease"/>
            <person name="Wu L."/>
            <person name="Ma J."/>
        </authorList>
    </citation>
    <scope>NUCLEOTIDE SEQUENCE [LARGE SCALE GENOMIC DNA]</scope>
    <source>
        <strain evidence="8">CCUG 62952</strain>
    </source>
</reference>
<evidence type="ECO:0000313" key="8">
    <source>
        <dbReference type="Proteomes" id="UP001596978"/>
    </source>
</evidence>
<dbReference type="InterPro" id="IPR010920">
    <property type="entry name" value="LSM_dom_sf"/>
</dbReference>
<dbReference type="InterPro" id="IPR045275">
    <property type="entry name" value="MscS_archaea/bacteria_type"/>
</dbReference>
<feature type="transmembrane region" description="Helical" evidence="5">
    <location>
        <begin position="84"/>
        <end position="112"/>
    </location>
</feature>
<dbReference type="Gene3D" id="1.10.287.1260">
    <property type="match status" value="1"/>
</dbReference>
<dbReference type="EMBL" id="JBHTJH010000004">
    <property type="protein sequence ID" value="MFD0861801.1"/>
    <property type="molecule type" value="Genomic_DNA"/>
</dbReference>
<organism evidence="7 8">
    <name type="scientific">Sungkyunkwania multivorans</name>
    <dbReference type="NCBI Taxonomy" id="1173618"/>
    <lineage>
        <taxon>Bacteria</taxon>
        <taxon>Pseudomonadati</taxon>
        <taxon>Bacteroidota</taxon>
        <taxon>Flavobacteriia</taxon>
        <taxon>Flavobacteriales</taxon>
        <taxon>Flavobacteriaceae</taxon>
        <taxon>Sungkyunkwania</taxon>
    </lineage>
</organism>
<dbReference type="InterPro" id="IPR006685">
    <property type="entry name" value="MscS_channel_2nd"/>
</dbReference>
<sequence>MNEFITAHKDQLIQSGIILVVIVLIRVILRKTVKKIGQRSDFNEARMLLMGKYFNFLFLLTAIAIALLIWGVNFQSLGVILSSVFAVVGVALFAIWSILSNITAGVILFFSFPYKIGDKIKIHDKDHPIEALIEDIKSFHLLLRTDAGEIITYPNNLLLQKAVSIVEKDAYQDDGSDSL</sequence>
<feature type="transmembrane region" description="Helical" evidence="5">
    <location>
        <begin position="12"/>
        <end position="29"/>
    </location>
</feature>
<evidence type="ECO:0000256" key="4">
    <source>
        <dbReference type="ARBA" id="ARBA00023136"/>
    </source>
</evidence>
<evidence type="ECO:0000259" key="6">
    <source>
        <dbReference type="Pfam" id="PF00924"/>
    </source>
</evidence>
<keyword evidence="8" id="KW-1185">Reference proteome</keyword>
<gene>
    <name evidence="7" type="ORF">ACFQ1M_06250</name>
</gene>
<dbReference type="InterPro" id="IPR023408">
    <property type="entry name" value="MscS_beta-dom_sf"/>
</dbReference>
<keyword evidence="2 5" id="KW-0812">Transmembrane</keyword>
<dbReference type="PANTHER" id="PTHR30221">
    <property type="entry name" value="SMALL-CONDUCTANCE MECHANOSENSITIVE CHANNEL"/>
    <property type="match status" value="1"/>
</dbReference>
<dbReference type="RefSeq" id="WP_386405504.1">
    <property type="nucleotide sequence ID" value="NZ_JBHTJH010000004.1"/>
</dbReference>
<dbReference type="SUPFAM" id="SSF50182">
    <property type="entry name" value="Sm-like ribonucleoproteins"/>
    <property type="match status" value="1"/>
</dbReference>